<dbReference type="InterPro" id="IPR003305">
    <property type="entry name" value="CenC_carb-bd"/>
</dbReference>
<protein>
    <recommendedName>
        <fullName evidence="6">GH10 domain-containing protein</fullName>
    </recommendedName>
</protein>
<dbReference type="Gene3D" id="3.20.20.80">
    <property type="entry name" value="Glycosidases"/>
    <property type="match status" value="1"/>
</dbReference>
<evidence type="ECO:0000256" key="4">
    <source>
        <dbReference type="ARBA" id="ARBA00023277"/>
    </source>
</evidence>
<evidence type="ECO:0000256" key="5">
    <source>
        <dbReference type="ARBA" id="ARBA00023326"/>
    </source>
</evidence>
<organism evidence="7 8">
    <name type="scientific">Coptis chinensis</name>
    <dbReference type="NCBI Taxonomy" id="261450"/>
    <lineage>
        <taxon>Eukaryota</taxon>
        <taxon>Viridiplantae</taxon>
        <taxon>Streptophyta</taxon>
        <taxon>Embryophyta</taxon>
        <taxon>Tracheophyta</taxon>
        <taxon>Spermatophyta</taxon>
        <taxon>Magnoliopsida</taxon>
        <taxon>Ranunculales</taxon>
        <taxon>Ranunculaceae</taxon>
        <taxon>Coptidoideae</taxon>
        <taxon>Coptis</taxon>
    </lineage>
</organism>
<reference evidence="7 8" key="1">
    <citation type="submission" date="2020-10" db="EMBL/GenBank/DDBJ databases">
        <title>The Coptis chinensis genome and diversification of protoberbering-type alkaloids.</title>
        <authorList>
            <person name="Wang B."/>
            <person name="Shu S."/>
            <person name="Song C."/>
            <person name="Liu Y."/>
        </authorList>
    </citation>
    <scope>NUCLEOTIDE SEQUENCE [LARGE SCALE GENOMIC DNA]</scope>
    <source>
        <strain evidence="7">HL-2020</strain>
        <tissue evidence="7">Leaf</tissue>
    </source>
</reference>
<dbReference type="Pfam" id="PF02018">
    <property type="entry name" value="CBM_4_9"/>
    <property type="match status" value="1"/>
</dbReference>
<keyword evidence="3" id="KW-0378">Hydrolase</keyword>
<evidence type="ECO:0000256" key="3">
    <source>
        <dbReference type="ARBA" id="ARBA00022801"/>
    </source>
</evidence>
<accession>A0A835IZF4</accession>
<dbReference type="InterPro" id="IPR044846">
    <property type="entry name" value="GH10"/>
</dbReference>
<dbReference type="EMBL" id="JADFTS010000001">
    <property type="protein sequence ID" value="KAF9625467.1"/>
    <property type="molecule type" value="Genomic_DNA"/>
</dbReference>
<dbReference type="GO" id="GO:0000272">
    <property type="term" value="P:polysaccharide catabolic process"/>
    <property type="evidence" value="ECO:0007669"/>
    <property type="project" value="UniProtKB-KW"/>
</dbReference>
<proteinExistence type="inferred from homology"/>
<dbReference type="SUPFAM" id="SSF49785">
    <property type="entry name" value="Galactose-binding domain-like"/>
    <property type="match status" value="1"/>
</dbReference>
<evidence type="ECO:0000259" key="6">
    <source>
        <dbReference type="PROSITE" id="PS51760"/>
    </source>
</evidence>
<comment type="caution">
    <text evidence="7">The sequence shown here is derived from an EMBL/GenBank/DDBJ whole genome shotgun (WGS) entry which is preliminary data.</text>
</comment>
<dbReference type="GO" id="GO:0031176">
    <property type="term" value="F:endo-1,4-beta-xylanase activity"/>
    <property type="evidence" value="ECO:0007669"/>
    <property type="project" value="UniProtKB-ARBA"/>
</dbReference>
<evidence type="ECO:0000313" key="8">
    <source>
        <dbReference type="Proteomes" id="UP000631114"/>
    </source>
</evidence>
<dbReference type="InterPro" id="IPR017853">
    <property type="entry name" value="GH"/>
</dbReference>
<comment type="similarity">
    <text evidence="1">Belongs to the glycosyl hydrolase 10 (cellulase F) family.</text>
</comment>
<dbReference type="AlphaFoldDB" id="A0A835IZF4"/>
<keyword evidence="4" id="KW-0119">Carbohydrate metabolism</keyword>
<dbReference type="SUPFAM" id="SSF51445">
    <property type="entry name" value="(Trans)glycosidases"/>
    <property type="match status" value="1"/>
</dbReference>
<dbReference type="SMART" id="SM00633">
    <property type="entry name" value="Glyco_10"/>
    <property type="match status" value="1"/>
</dbReference>
<sequence>CLAEPLKPQYEGGIINNQGFNSGLNGWSKFGDGEIEERNSKEGNTFVVAHTRNNSYDSFSQKLYMHKGKHYTFSAWIQVSEGKEPVNAIVKTRRGYRNVGTIVAESGCWSMLKGGLTVNSSWPAELYFEVHNNLNPIRKRKVRIHAIDSQGKVLAGAKVSIKQNTAAFPFGSAINKEILNNQTYQNWFTSRFTVTIFENEMKWYSNENTRGKVDYSVPDAMLNFAKQHGIVVRGHNILWDDQTYQPSWVESLPTDELRQAADQRVNSVVSKYAGQVIHWDVVNEKLHHSFFEEKLGKNFSAAVFQNTHQLDPKATLFLNDFSTIESSGDAKAAPAVYLQKLREIQSYGGNKAQVIGIGLEGHFKEPNIPYMRSGIDTLAATGMPIWLTKVDVNQSPNTCLAEPLKPQYEGGIINNPEFNNGLVGWSIFGHGKIEKRNSKEGNTFAVAHTRYNPYDSFSQKLYMQKENIYTLSGNYYTNKMKSIQLIYRQGLIGLFFFFSFLRAEFYDLIKTILVSAWIQVSEGKELVSAKVKTRKGYRTAGTVFAESGCWSMLKGGLTVDSSGPAELYFEVHHNFHPAITLTFVF</sequence>
<evidence type="ECO:0000256" key="1">
    <source>
        <dbReference type="ARBA" id="ARBA00007495"/>
    </source>
</evidence>
<evidence type="ECO:0000313" key="7">
    <source>
        <dbReference type="EMBL" id="KAF9625467.1"/>
    </source>
</evidence>
<feature type="non-terminal residue" evidence="7">
    <location>
        <position position="585"/>
    </location>
</feature>
<dbReference type="OrthoDB" id="3055998at2759"/>
<dbReference type="Gene3D" id="2.60.120.260">
    <property type="entry name" value="Galactose-binding domain-like"/>
    <property type="match status" value="2"/>
</dbReference>
<keyword evidence="2" id="KW-0677">Repeat</keyword>
<evidence type="ECO:0000256" key="2">
    <source>
        <dbReference type="ARBA" id="ARBA00022737"/>
    </source>
</evidence>
<keyword evidence="8" id="KW-1185">Reference proteome</keyword>
<dbReference type="PANTHER" id="PTHR31490:SF2">
    <property type="entry name" value="GLYCOSYL HYDROLASE FAMILY 10 PROTEIN"/>
    <property type="match status" value="1"/>
</dbReference>
<gene>
    <name evidence="7" type="ORF">IFM89_023228</name>
</gene>
<dbReference type="InterPro" id="IPR001000">
    <property type="entry name" value="GH10_dom"/>
</dbReference>
<dbReference type="PANTHER" id="PTHR31490">
    <property type="entry name" value="GLYCOSYL HYDROLASE"/>
    <property type="match status" value="1"/>
</dbReference>
<dbReference type="Proteomes" id="UP000631114">
    <property type="component" value="Unassembled WGS sequence"/>
</dbReference>
<dbReference type="PROSITE" id="PS51760">
    <property type="entry name" value="GH10_2"/>
    <property type="match status" value="1"/>
</dbReference>
<feature type="domain" description="GH10" evidence="6">
    <location>
        <begin position="155"/>
        <end position="449"/>
    </location>
</feature>
<dbReference type="InterPro" id="IPR008979">
    <property type="entry name" value="Galactose-bd-like_sf"/>
</dbReference>
<name>A0A835IZF4_9MAGN</name>
<keyword evidence="5" id="KW-0624">Polysaccharide degradation</keyword>
<dbReference type="Pfam" id="PF00331">
    <property type="entry name" value="Glyco_hydro_10"/>
    <property type="match status" value="1"/>
</dbReference>